<evidence type="ECO:0000313" key="2">
    <source>
        <dbReference type="EMBL" id="KAB1156258.1"/>
    </source>
</evidence>
<comment type="caution">
    <text evidence="2">The sequence shown here is derived from an EMBL/GenBank/DDBJ whole genome shotgun (WGS) entry which is preliminary data.</text>
</comment>
<sequence>MKKITAILFVLSFHFMNAQDVKQPVETQIVEVSCGQCQFGMKGKKGCDLAARIDGKSYFVDGTTLDNHGDAHAKDGFCSTIRKAEVVGEVKNDRFVVTSFKLLPVEDHDDHKGHNH</sequence>
<reference evidence="2 3" key="1">
    <citation type="submission" date="2019-09" db="EMBL/GenBank/DDBJ databases">
        <title>Flavobacterium sp. nov., isolated from glacier ice.</title>
        <authorList>
            <person name="Liu Q."/>
        </authorList>
    </citation>
    <scope>NUCLEOTIDE SEQUENCE [LARGE SCALE GENOMIC DNA]</scope>
    <source>
        <strain evidence="2 3">NBRC 112527</strain>
    </source>
</reference>
<dbReference type="InterPro" id="IPR045950">
    <property type="entry name" value="DUF6370"/>
</dbReference>
<evidence type="ECO:0000256" key="1">
    <source>
        <dbReference type="SAM" id="SignalP"/>
    </source>
</evidence>
<dbReference type="RefSeq" id="WP_151107410.1">
    <property type="nucleotide sequence ID" value="NZ_WAEM01000003.1"/>
</dbReference>
<evidence type="ECO:0000313" key="3">
    <source>
        <dbReference type="Proteomes" id="UP000490922"/>
    </source>
</evidence>
<feature type="chain" id="PRO_5029613661" description="Glutaminyl-tRNA synthetase" evidence="1">
    <location>
        <begin position="19"/>
        <end position="116"/>
    </location>
</feature>
<dbReference type="AlphaFoldDB" id="A0A7J5AFN9"/>
<dbReference type="OrthoDB" id="676338at2"/>
<keyword evidence="1" id="KW-0732">Signal</keyword>
<accession>A0A7J5AFN9</accession>
<dbReference type="Pfam" id="PF19897">
    <property type="entry name" value="DUF6370"/>
    <property type="match status" value="1"/>
</dbReference>
<dbReference type="Proteomes" id="UP000490922">
    <property type="component" value="Unassembled WGS sequence"/>
</dbReference>
<evidence type="ECO:0008006" key="4">
    <source>
        <dbReference type="Google" id="ProtNLM"/>
    </source>
</evidence>
<organism evidence="2 3">
    <name type="scientific">Flavobacterium luteum</name>
    <dbReference type="NCBI Taxonomy" id="2026654"/>
    <lineage>
        <taxon>Bacteria</taxon>
        <taxon>Pseudomonadati</taxon>
        <taxon>Bacteroidota</taxon>
        <taxon>Flavobacteriia</taxon>
        <taxon>Flavobacteriales</taxon>
        <taxon>Flavobacteriaceae</taxon>
        <taxon>Flavobacterium</taxon>
    </lineage>
</organism>
<dbReference type="EMBL" id="WAEM01000003">
    <property type="protein sequence ID" value="KAB1156258.1"/>
    <property type="molecule type" value="Genomic_DNA"/>
</dbReference>
<gene>
    <name evidence="2" type="ORF">F6464_08680</name>
</gene>
<proteinExistence type="predicted"/>
<keyword evidence="3" id="KW-1185">Reference proteome</keyword>
<feature type="signal peptide" evidence="1">
    <location>
        <begin position="1"/>
        <end position="18"/>
    </location>
</feature>
<protein>
    <recommendedName>
        <fullName evidence="4">Glutaminyl-tRNA synthetase</fullName>
    </recommendedName>
</protein>
<name>A0A7J5AFN9_9FLAO</name>